<gene>
    <name evidence="8" type="ORF">J2Z66_003788</name>
</gene>
<comment type="catalytic activity">
    <reaction evidence="4">
        <text>glycine + O2 + H2O = glyoxylate + H2O2 + NH4(+)</text>
        <dbReference type="Rhea" id="RHEA:11532"/>
        <dbReference type="ChEBI" id="CHEBI:15377"/>
        <dbReference type="ChEBI" id="CHEBI:15379"/>
        <dbReference type="ChEBI" id="CHEBI:16240"/>
        <dbReference type="ChEBI" id="CHEBI:28938"/>
        <dbReference type="ChEBI" id="CHEBI:36655"/>
        <dbReference type="ChEBI" id="CHEBI:57305"/>
        <dbReference type="EC" id="1.4.3.19"/>
    </reaction>
</comment>
<dbReference type="InterPro" id="IPR012727">
    <property type="entry name" value="Gly_oxidase_ThiO"/>
</dbReference>
<protein>
    <recommendedName>
        <fullName evidence="5">glycine oxidase</fullName>
        <ecNumber evidence="5">1.4.3.19</ecNumber>
    </recommendedName>
</protein>
<feature type="region of interest" description="Disordered" evidence="6">
    <location>
        <begin position="376"/>
        <end position="403"/>
    </location>
</feature>
<feature type="region of interest" description="Disordered" evidence="6">
    <location>
        <begin position="316"/>
        <end position="337"/>
    </location>
</feature>
<dbReference type="Pfam" id="PF01266">
    <property type="entry name" value="DAO"/>
    <property type="match status" value="1"/>
</dbReference>
<dbReference type="NCBIfam" id="TIGR02352">
    <property type="entry name" value="thiamin_ThiO"/>
    <property type="match status" value="1"/>
</dbReference>
<evidence type="ECO:0000256" key="6">
    <source>
        <dbReference type="SAM" id="MobiDB-lite"/>
    </source>
</evidence>
<dbReference type="GO" id="GO:0043799">
    <property type="term" value="F:glycine oxidase activity"/>
    <property type="evidence" value="ECO:0007669"/>
    <property type="project" value="UniProtKB-EC"/>
</dbReference>
<dbReference type="Gene3D" id="3.50.50.60">
    <property type="entry name" value="FAD/NAD(P)-binding domain"/>
    <property type="match status" value="1"/>
</dbReference>
<dbReference type="Gene3D" id="3.30.9.10">
    <property type="entry name" value="D-Amino Acid Oxidase, subunit A, domain 2"/>
    <property type="match status" value="1"/>
</dbReference>
<comment type="pathway">
    <text evidence="1">Cofactor biosynthesis; thiamine diphosphate biosynthesis.</text>
</comment>
<dbReference type="InterPro" id="IPR036188">
    <property type="entry name" value="FAD/NAD-bd_sf"/>
</dbReference>
<keyword evidence="9" id="KW-1185">Reference proteome</keyword>
<dbReference type="EC" id="1.4.3.19" evidence="5"/>
<dbReference type="SUPFAM" id="SSF54373">
    <property type="entry name" value="FAD-linked reductases, C-terminal domain"/>
    <property type="match status" value="1"/>
</dbReference>
<dbReference type="PANTHER" id="PTHR13847">
    <property type="entry name" value="SARCOSINE DEHYDROGENASE-RELATED"/>
    <property type="match status" value="1"/>
</dbReference>
<feature type="compositionally biased region" description="Low complexity" evidence="6">
    <location>
        <begin position="324"/>
        <end position="337"/>
    </location>
</feature>
<keyword evidence="3 8" id="KW-0560">Oxidoreductase</keyword>
<dbReference type="EMBL" id="JAGGLB010000012">
    <property type="protein sequence ID" value="MBP1992180.1"/>
    <property type="molecule type" value="Genomic_DNA"/>
</dbReference>
<evidence type="ECO:0000256" key="2">
    <source>
        <dbReference type="ARBA" id="ARBA00022977"/>
    </source>
</evidence>
<name>A0ABS4IX61_9BACL</name>
<dbReference type="SUPFAM" id="SSF51905">
    <property type="entry name" value="FAD/NAD(P)-binding domain"/>
    <property type="match status" value="1"/>
</dbReference>
<dbReference type="RefSeq" id="WP_209972906.1">
    <property type="nucleotide sequence ID" value="NZ_JAGGLB010000012.1"/>
</dbReference>
<feature type="domain" description="FAD dependent oxidoreductase" evidence="7">
    <location>
        <begin position="5"/>
        <end position="367"/>
    </location>
</feature>
<reference evidence="8 9" key="1">
    <citation type="submission" date="2021-03" db="EMBL/GenBank/DDBJ databases">
        <title>Genomic Encyclopedia of Type Strains, Phase IV (KMG-IV): sequencing the most valuable type-strain genomes for metagenomic binning, comparative biology and taxonomic classification.</title>
        <authorList>
            <person name="Goeker M."/>
        </authorList>
    </citation>
    <scope>NUCLEOTIDE SEQUENCE [LARGE SCALE GENOMIC DNA]</scope>
    <source>
        <strain evidence="8 9">DSM 26048</strain>
    </source>
</reference>
<evidence type="ECO:0000256" key="3">
    <source>
        <dbReference type="ARBA" id="ARBA00023002"/>
    </source>
</evidence>
<keyword evidence="2" id="KW-0784">Thiamine biosynthesis</keyword>
<accession>A0ABS4IX61</accession>
<evidence type="ECO:0000256" key="4">
    <source>
        <dbReference type="ARBA" id="ARBA00049872"/>
    </source>
</evidence>
<sequence length="416" mass="45037">MGESIVIMGGGVIGLSCAFELQSRGSKVTVLEPNNCGGQASGAAAGMLAPYSENVEGPDDFFRLCLDSLRLYPKWQETIKQVSGQTFEYTNSGSLYTAFHQADLLALEGRLLWQRQFGSSGSILSGDELLRLEPLLSKNVQAALYTPEESHVYAPHYVSALEQACRVIGVNIQENLERVEIVQWQQEVLVRSADHRLFSGDKLLVCSGAWAGELASTFGLYIPVHPIRGQICAYECEPAVHPVNHMVFSSQGYLVAKENGTLVCGASEDIAGFDTSVTAKGIERLQRWNKGVFPFLNELVPFHRWAGLRPSTQDGLPLIGPVGGSNESLGSNRSNRSSQSSRVMLAVGHYRNGILLSPVTAKLAADWVYGNSSISPTSGISTTSSSTRSSIRSSTPSSTRSIEAFSPERFGRGLRV</sequence>
<dbReference type="InterPro" id="IPR006076">
    <property type="entry name" value="FAD-dep_OxRdtase"/>
</dbReference>
<dbReference type="PANTHER" id="PTHR13847:SF289">
    <property type="entry name" value="GLYCINE OXIDASE"/>
    <property type="match status" value="1"/>
</dbReference>
<organism evidence="8 9">
    <name type="scientific">Paenibacillus eucommiae</name>
    <dbReference type="NCBI Taxonomy" id="1355755"/>
    <lineage>
        <taxon>Bacteria</taxon>
        <taxon>Bacillati</taxon>
        <taxon>Bacillota</taxon>
        <taxon>Bacilli</taxon>
        <taxon>Bacillales</taxon>
        <taxon>Paenibacillaceae</taxon>
        <taxon>Paenibacillus</taxon>
    </lineage>
</organism>
<feature type="compositionally biased region" description="Low complexity" evidence="6">
    <location>
        <begin position="376"/>
        <end position="402"/>
    </location>
</feature>
<dbReference type="Proteomes" id="UP001519287">
    <property type="component" value="Unassembled WGS sequence"/>
</dbReference>
<evidence type="ECO:0000259" key="7">
    <source>
        <dbReference type="Pfam" id="PF01266"/>
    </source>
</evidence>
<evidence type="ECO:0000256" key="5">
    <source>
        <dbReference type="ARBA" id="ARBA00050018"/>
    </source>
</evidence>
<evidence type="ECO:0000256" key="1">
    <source>
        <dbReference type="ARBA" id="ARBA00004948"/>
    </source>
</evidence>
<comment type="caution">
    <text evidence="8">The sequence shown here is derived from an EMBL/GenBank/DDBJ whole genome shotgun (WGS) entry which is preliminary data.</text>
</comment>
<proteinExistence type="predicted"/>
<evidence type="ECO:0000313" key="9">
    <source>
        <dbReference type="Proteomes" id="UP001519287"/>
    </source>
</evidence>
<evidence type="ECO:0000313" key="8">
    <source>
        <dbReference type="EMBL" id="MBP1992180.1"/>
    </source>
</evidence>